<feature type="region of interest" description="Disordered" evidence="1">
    <location>
        <begin position="370"/>
        <end position="393"/>
    </location>
</feature>
<evidence type="ECO:0000313" key="3">
    <source>
        <dbReference type="Proteomes" id="UP001321760"/>
    </source>
</evidence>
<organism evidence="2 3">
    <name type="scientific">Podospora aff. communis PSN243</name>
    <dbReference type="NCBI Taxonomy" id="3040156"/>
    <lineage>
        <taxon>Eukaryota</taxon>
        <taxon>Fungi</taxon>
        <taxon>Dikarya</taxon>
        <taxon>Ascomycota</taxon>
        <taxon>Pezizomycotina</taxon>
        <taxon>Sordariomycetes</taxon>
        <taxon>Sordariomycetidae</taxon>
        <taxon>Sordariales</taxon>
        <taxon>Podosporaceae</taxon>
        <taxon>Podospora</taxon>
    </lineage>
</organism>
<dbReference type="EMBL" id="MU865975">
    <property type="protein sequence ID" value="KAK4444563.1"/>
    <property type="molecule type" value="Genomic_DNA"/>
</dbReference>
<name>A0AAV9G829_9PEZI</name>
<sequence length="593" mass="65470">MNRRPSRTCLLSRCSRAFTSHRPLNASFDIPQHPCFSLLDQHKTITNAMAESTAATTPNAAILTRFLGFPLTPGESRLSSYVDYPKVLRSKDTDVCFRLYDSDTRRWLGVQLTEVESPVPKTALLDDAKNKATREVLFKEIQEKIDNGVPLTFVVAKFDGTIVSNSSSPKKDVTPGTYYAPPAAYELPDIKTISRSELIELDRLAPFVDVVRPDSADPSEKLVFKHYESIEGLSVEWNTIQISARLQHPHIIPIRHLVLHEGRSGGVVGYTTPFIPSGNLSVNRTFKLKHAQQLFTLIDDLNLGHGIILKAIHSNPWKYFTIDPTTDNLILTSLGPDLFILSQPPNDSSPTTTNQPAEPSELNEFDQLYEDDTPSLKPPTPKPTTGTKPSLPPISIPFAQVTATTLQTLHHLLTSNPHSPSSHSTTPKHWTPTTILSTPWVPTPDLTLDKPITAYRDLALEWAKTRETRGDLTPSNTRTSASARDVKFPQWNTPEGETVPVKGKYWDPLWGTMREEGVVYVSGGAFYKRDAERAKREVVGWVRPGRGKVEEAKGGVVLLASGMWEAVYEGPEVGGSDAKAAGGSGETKPTKAE</sequence>
<feature type="region of interest" description="Disordered" evidence="1">
    <location>
        <begin position="570"/>
        <end position="593"/>
    </location>
</feature>
<proteinExistence type="predicted"/>
<evidence type="ECO:0000256" key="1">
    <source>
        <dbReference type="SAM" id="MobiDB-lite"/>
    </source>
</evidence>
<accession>A0AAV9G829</accession>
<dbReference type="Proteomes" id="UP001321760">
    <property type="component" value="Unassembled WGS sequence"/>
</dbReference>
<gene>
    <name evidence="2" type="ORF">QBC34DRAFT_498180</name>
</gene>
<keyword evidence="3" id="KW-1185">Reference proteome</keyword>
<evidence type="ECO:0008006" key="4">
    <source>
        <dbReference type="Google" id="ProtNLM"/>
    </source>
</evidence>
<reference evidence="2" key="1">
    <citation type="journal article" date="2023" name="Mol. Phylogenet. Evol.">
        <title>Genome-scale phylogeny and comparative genomics of the fungal order Sordariales.</title>
        <authorList>
            <person name="Hensen N."/>
            <person name="Bonometti L."/>
            <person name="Westerberg I."/>
            <person name="Brannstrom I.O."/>
            <person name="Guillou S."/>
            <person name="Cros-Aarteil S."/>
            <person name="Calhoun S."/>
            <person name="Haridas S."/>
            <person name="Kuo A."/>
            <person name="Mondo S."/>
            <person name="Pangilinan J."/>
            <person name="Riley R."/>
            <person name="LaButti K."/>
            <person name="Andreopoulos B."/>
            <person name="Lipzen A."/>
            <person name="Chen C."/>
            <person name="Yan M."/>
            <person name="Daum C."/>
            <person name="Ng V."/>
            <person name="Clum A."/>
            <person name="Steindorff A."/>
            <person name="Ohm R.A."/>
            <person name="Martin F."/>
            <person name="Silar P."/>
            <person name="Natvig D.O."/>
            <person name="Lalanne C."/>
            <person name="Gautier V."/>
            <person name="Ament-Velasquez S.L."/>
            <person name="Kruys A."/>
            <person name="Hutchinson M.I."/>
            <person name="Powell A.J."/>
            <person name="Barry K."/>
            <person name="Miller A.N."/>
            <person name="Grigoriev I.V."/>
            <person name="Debuchy R."/>
            <person name="Gladieux P."/>
            <person name="Hiltunen Thoren M."/>
            <person name="Johannesson H."/>
        </authorList>
    </citation>
    <scope>NUCLEOTIDE SEQUENCE</scope>
    <source>
        <strain evidence="2">PSN243</strain>
    </source>
</reference>
<comment type="caution">
    <text evidence="2">The sequence shown here is derived from an EMBL/GenBank/DDBJ whole genome shotgun (WGS) entry which is preliminary data.</text>
</comment>
<dbReference type="AlphaFoldDB" id="A0AAV9G829"/>
<reference evidence="2" key="2">
    <citation type="submission" date="2023-05" db="EMBL/GenBank/DDBJ databases">
        <authorList>
            <consortium name="Lawrence Berkeley National Laboratory"/>
            <person name="Steindorff A."/>
            <person name="Hensen N."/>
            <person name="Bonometti L."/>
            <person name="Westerberg I."/>
            <person name="Brannstrom I.O."/>
            <person name="Guillou S."/>
            <person name="Cros-Aarteil S."/>
            <person name="Calhoun S."/>
            <person name="Haridas S."/>
            <person name="Kuo A."/>
            <person name="Mondo S."/>
            <person name="Pangilinan J."/>
            <person name="Riley R."/>
            <person name="Labutti K."/>
            <person name="Andreopoulos B."/>
            <person name="Lipzen A."/>
            <person name="Chen C."/>
            <person name="Yanf M."/>
            <person name="Daum C."/>
            <person name="Ng V."/>
            <person name="Clum A."/>
            <person name="Ohm R."/>
            <person name="Martin F."/>
            <person name="Silar P."/>
            <person name="Natvig D."/>
            <person name="Lalanne C."/>
            <person name="Gautier V."/>
            <person name="Ament-Velasquez S.L."/>
            <person name="Kruys A."/>
            <person name="Hutchinson M.I."/>
            <person name="Powell A.J."/>
            <person name="Barry K."/>
            <person name="Miller A.N."/>
            <person name="Grigoriev I.V."/>
            <person name="Debuchy R."/>
            <person name="Gladieux P."/>
            <person name="Thoren M.H."/>
            <person name="Johannesson H."/>
        </authorList>
    </citation>
    <scope>NUCLEOTIDE SEQUENCE</scope>
    <source>
        <strain evidence="2">PSN243</strain>
    </source>
</reference>
<evidence type="ECO:0000313" key="2">
    <source>
        <dbReference type="EMBL" id="KAK4444563.1"/>
    </source>
</evidence>
<protein>
    <recommendedName>
        <fullName evidence="4">Protein kinase domain-containing protein</fullName>
    </recommendedName>
</protein>